<dbReference type="GO" id="GO:0008270">
    <property type="term" value="F:zinc ion binding"/>
    <property type="evidence" value="ECO:0007669"/>
    <property type="project" value="UniProtKB-KW"/>
</dbReference>
<feature type="compositionally biased region" description="Low complexity" evidence="8">
    <location>
        <begin position="97"/>
        <end position="119"/>
    </location>
</feature>
<dbReference type="GO" id="GO:0005737">
    <property type="term" value="C:cytoplasm"/>
    <property type="evidence" value="ECO:0007669"/>
    <property type="project" value="TreeGrafter"/>
</dbReference>
<dbReference type="GO" id="GO:0008143">
    <property type="term" value="F:poly(A) binding"/>
    <property type="evidence" value="ECO:0007669"/>
    <property type="project" value="InterPro"/>
</dbReference>
<feature type="compositionally biased region" description="Polar residues" evidence="8">
    <location>
        <begin position="297"/>
        <end position="311"/>
    </location>
</feature>
<keyword evidence="5" id="KW-0863">Zinc-finger</keyword>
<evidence type="ECO:0000256" key="6">
    <source>
        <dbReference type="ARBA" id="ARBA00022833"/>
    </source>
</evidence>
<feature type="compositionally biased region" description="Low complexity" evidence="8">
    <location>
        <begin position="335"/>
        <end position="353"/>
    </location>
</feature>
<dbReference type="PANTHER" id="PTHR14738">
    <property type="entry name" value="ZINC FINGER CCCH DOMAIN-CONTAINING PROTEIN 14"/>
    <property type="match status" value="1"/>
</dbReference>
<dbReference type="Pfam" id="PF21803">
    <property type="entry name" value="Nab2-zf4"/>
    <property type="match status" value="1"/>
</dbReference>
<name>A0A0C3QDJ8_9AGAM</name>
<keyword evidence="7" id="KW-0539">Nucleus</keyword>
<dbReference type="InterPro" id="IPR043094">
    <property type="entry name" value="Nab2/ZC3H14_N_sf"/>
</dbReference>
<comment type="subcellular location">
    <subcellularLocation>
        <location evidence="1">Nucleus</location>
    </subcellularLocation>
</comment>
<sequence>MASNELVMGSERAIALQASIQKELAVKGYSPEDDTVMAEYITIMLINDKLPDQVTLELTELIPEYDGAFTDWLFEEKNNPNLVSEPEPSPAAPEEPPSNSYEPSTTNGGPSRQPGRGPSRALYQQAISSLPAQNAQGGSPGGQKRQRTPSPSSAAPSKRGRPDLPDRPRAMRDDGPNNGAPSVHRPGRLLDRVGPRQNQPGGPHDRNPHHPQQPMNNMVPQQPMMPPMPPGFPPGGMDPATLAMMQQQGFNPAMMGFSPEIGAAMMAIQQFGQLAMQMGMVPGGMGMGGGMQGPPQAFNNNGPQNGSFQSNDRGRKNGPGFGGAGKPKSAAEANSSQPGPQGRGQQPSTSSGPAIVAPTPVSAPPAQTIPNIPTRPLSPTLCKFVTNCTNPTCRYSHPSPVATIESGVVLSTEACEKGLDCVDKDCTKAHVSKAAKNPPKVVPAPSAPAPSTSSANQIPCKFDPHCTRAGCPYYHASKQKAKHPGSSTTMCRFGTACTRADCSFAHPPGRVLPSQFAKGLNPKATSFVATPKPNKEPWNKTLDLRNQPSPAKAGAGGSPVEKQASPATGAKAETPAETPAANAVEAS</sequence>
<evidence type="ECO:0000256" key="3">
    <source>
        <dbReference type="ARBA" id="ARBA00022723"/>
    </source>
</evidence>
<protein>
    <recommendedName>
        <fullName evidence="9">Nab2 type CCCH zinc finger 4 domain-containing protein</fullName>
    </recommendedName>
</protein>
<dbReference type="Proteomes" id="UP000054248">
    <property type="component" value="Unassembled WGS sequence"/>
</dbReference>
<evidence type="ECO:0000256" key="5">
    <source>
        <dbReference type="ARBA" id="ARBA00022771"/>
    </source>
</evidence>
<feature type="region of interest" description="Disordered" evidence="8">
    <location>
        <begin position="132"/>
        <end position="241"/>
    </location>
</feature>
<evidence type="ECO:0000259" key="9">
    <source>
        <dbReference type="Pfam" id="PF21803"/>
    </source>
</evidence>
<dbReference type="OrthoDB" id="438553at2759"/>
<reference evidence="10 11" key="1">
    <citation type="submission" date="2014-04" db="EMBL/GenBank/DDBJ databases">
        <authorList>
            <consortium name="DOE Joint Genome Institute"/>
            <person name="Kuo A."/>
            <person name="Girlanda M."/>
            <person name="Perotto S."/>
            <person name="Kohler A."/>
            <person name="Nagy L.G."/>
            <person name="Floudas D."/>
            <person name="Copeland A."/>
            <person name="Barry K.W."/>
            <person name="Cichocki N."/>
            <person name="Veneault-Fourrey C."/>
            <person name="LaButti K."/>
            <person name="Lindquist E.A."/>
            <person name="Lipzen A."/>
            <person name="Lundell T."/>
            <person name="Morin E."/>
            <person name="Murat C."/>
            <person name="Sun H."/>
            <person name="Tunlid A."/>
            <person name="Henrissat B."/>
            <person name="Grigoriev I.V."/>
            <person name="Hibbett D.S."/>
            <person name="Martin F."/>
            <person name="Nordberg H.P."/>
            <person name="Cantor M.N."/>
            <person name="Hua S.X."/>
        </authorList>
    </citation>
    <scope>NUCLEOTIDE SEQUENCE [LARGE SCALE GENOMIC DNA]</scope>
    <source>
        <strain evidence="10 11">MUT 4182</strain>
    </source>
</reference>
<dbReference type="Gene3D" id="1.10.340.40">
    <property type="entry name" value="Nuclear abundant poly(A) RNA-bind protein 2, N-terminal domain"/>
    <property type="match status" value="1"/>
</dbReference>
<feature type="region of interest" description="Disordered" evidence="8">
    <location>
        <begin position="286"/>
        <end position="375"/>
    </location>
</feature>
<keyword evidence="3" id="KW-0479">Metal-binding</keyword>
<evidence type="ECO:0000256" key="2">
    <source>
        <dbReference type="ARBA" id="ARBA00008423"/>
    </source>
</evidence>
<dbReference type="InterPro" id="IPR040366">
    <property type="entry name" value="Nab2/ZC3H14"/>
</dbReference>
<proteinExistence type="inferred from homology"/>
<evidence type="ECO:0000256" key="4">
    <source>
        <dbReference type="ARBA" id="ARBA00022737"/>
    </source>
</evidence>
<evidence type="ECO:0000256" key="7">
    <source>
        <dbReference type="ARBA" id="ARBA00023242"/>
    </source>
</evidence>
<feature type="compositionally biased region" description="Pro residues" evidence="8">
    <location>
        <begin position="223"/>
        <end position="233"/>
    </location>
</feature>
<feature type="region of interest" description="Disordered" evidence="8">
    <location>
        <begin position="432"/>
        <end position="455"/>
    </location>
</feature>
<dbReference type="InterPro" id="IPR049017">
    <property type="entry name" value="Nab2_Znf4"/>
</dbReference>
<dbReference type="Pfam" id="PF14608">
    <property type="entry name" value="zf-CCCH_2"/>
    <property type="match status" value="3"/>
</dbReference>
<feature type="region of interest" description="Disordered" evidence="8">
    <location>
        <begin position="79"/>
        <end position="119"/>
    </location>
</feature>
<keyword evidence="6" id="KW-0862">Zinc</keyword>
<feature type="compositionally biased region" description="Low complexity" evidence="8">
    <location>
        <begin position="566"/>
        <end position="587"/>
    </location>
</feature>
<evidence type="ECO:0000313" key="11">
    <source>
        <dbReference type="Proteomes" id="UP000054248"/>
    </source>
</evidence>
<feature type="domain" description="Nab2 type CCCH zinc finger 4" evidence="9">
    <location>
        <begin position="409"/>
        <end position="430"/>
    </location>
</feature>
<dbReference type="STRING" id="1051891.A0A0C3QDJ8"/>
<gene>
    <name evidence="10" type="ORF">M407DRAFT_242772</name>
</gene>
<keyword evidence="4" id="KW-0677">Repeat</keyword>
<evidence type="ECO:0000256" key="1">
    <source>
        <dbReference type="ARBA" id="ARBA00004123"/>
    </source>
</evidence>
<evidence type="ECO:0000313" key="10">
    <source>
        <dbReference type="EMBL" id="KIO29085.1"/>
    </source>
</evidence>
<accession>A0A0C3QDJ8</accession>
<comment type="similarity">
    <text evidence="2">Belongs to the ZC3H14 family.</text>
</comment>
<keyword evidence="11" id="KW-1185">Reference proteome</keyword>
<organism evidence="10 11">
    <name type="scientific">Tulasnella calospora MUT 4182</name>
    <dbReference type="NCBI Taxonomy" id="1051891"/>
    <lineage>
        <taxon>Eukaryota</taxon>
        <taxon>Fungi</taxon>
        <taxon>Dikarya</taxon>
        <taxon>Basidiomycota</taxon>
        <taxon>Agaricomycotina</taxon>
        <taxon>Agaricomycetes</taxon>
        <taxon>Cantharellales</taxon>
        <taxon>Tulasnellaceae</taxon>
        <taxon>Tulasnella</taxon>
    </lineage>
</organism>
<dbReference type="PANTHER" id="PTHR14738:SF29">
    <property type="entry name" value="ZINC FINGER CCCH DOMAIN-CONTAINING PROTEIN 14"/>
    <property type="match status" value="1"/>
</dbReference>
<dbReference type="Gene3D" id="4.10.1000.30">
    <property type="match status" value="1"/>
</dbReference>
<feature type="region of interest" description="Disordered" evidence="8">
    <location>
        <begin position="524"/>
        <end position="587"/>
    </location>
</feature>
<feature type="compositionally biased region" description="Pro residues" evidence="8">
    <location>
        <begin position="87"/>
        <end position="96"/>
    </location>
</feature>
<dbReference type="GO" id="GO:0043488">
    <property type="term" value="P:regulation of mRNA stability"/>
    <property type="evidence" value="ECO:0007669"/>
    <property type="project" value="InterPro"/>
</dbReference>
<dbReference type="HOGENOM" id="CLU_031482_0_0_1"/>
<feature type="compositionally biased region" description="Basic and acidic residues" evidence="8">
    <location>
        <begin position="160"/>
        <end position="175"/>
    </location>
</feature>
<reference evidence="11" key="2">
    <citation type="submission" date="2015-01" db="EMBL/GenBank/DDBJ databases">
        <title>Evolutionary Origins and Diversification of the Mycorrhizal Mutualists.</title>
        <authorList>
            <consortium name="DOE Joint Genome Institute"/>
            <consortium name="Mycorrhizal Genomics Consortium"/>
            <person name="Kohler A."/>
            <person name="Kuo A."/>
            <person name="Nagy L.G."/>
            <person name="Floudas D."/>
            <person name="Copeland A."/>
            <person name="Barry K.W."/>
            <person name="Cichocki N."/>
            <person name="Veneault-Fourrey C."/>
            <person name="LaButti K."/>
            <person name="Lindquist E.A."/>
            <person name="Lipzen A."/>
            <person name="Lundell T."/>
            <person name="Morin E."/>
            <person name="Murat C."/>
            <person name="Riley R."/>
            <person name="Ohm R."/>
            <person name="Sun H."/>
            <person name="Tunlid A."/>
            <person name="Henrissat B."/>
            <person name="Grigoriev I.V."/>
            <person name="Hibbett D.S."/>
            <person name="Martin F."/>
        </authorList>
    </citation>
    <scope>NUCLEOTIDE SEQUENCE [LARGE SCALE GENOMIC DNA]</scope>
    <source>
        <strain evidence="11">MUT 4182</strain>
    </source>
</reference>
<dbReference type="EMBL" id="KN822987">
    <property type="protein sequence ID" value="KIO29085.1"/>
    <property type="molecule type" value="Genomic_DNA"/>
</dbReference>
<feature type="compositionally biased region" description="Low complexity" evidence="8">
    <location>
        <begin position="212"/>
        <end position="222"/>
    </location>
</feature>
<dbReference type="Gene3D" id="4.10.1000.40">
    <property type="match status" value="1"/>
</dbReference>
<dbReference type="GO" id="GO:0005634">
    <property type="term" value="C:nucleus"/>
    <property type="evidence" value="ECO:0007669"/>
    <property type="project" value="UniProtKB-SubCell"/>
</dbReference>
<dbReference type="AlphaFoldDB" id="A0A0C3QDJ8"/>
<evidence type="ECO:0000256" key="8">
    <source>
        <dbReference type="SAM" id="MobiDB-lite"/>
    </source>
</evidence>